<sequence length="76" mass="8620">MKSFTPEDILLYLYKETSPEHTAAIEKALSEDWSLQETLRTLQESMEGIVVDTVSPRQEAVENVLNYAKEVMAETA</sequence>
<dbReference type="AlphaFoldDB" id="A0A9E2S4R7"/>
<organism evidence="1 2">
    <name type="scientific">Pinibacter aurantiacus</name>
    <dbReference type="NCBI Taxonomy" id="2851599"/>
    <lineage>
        <taxon>Bacteria</taxon>
        <taxon>Pseudomonadati</taxon>
        <taxon>Bacteroidota</taxon>
        <taxon>Chitinophagia</taxon>
        <taxon>Chitinophagales</taxon>
        <taxon>Chitinophagaceae</taxon>
        <taxon>Pinibacter</taxon>
    </lineage>
</organism>
<gene>
    <name evidence="1" type="ORF">KTO63_05605</name>
</gene>
<proteinExistence type="predicted"/>
<dbReference type="EMBL" id="JAHSPG010000002">
    <property type="protein sequence ID" value="MBV4356618.1"/>
    <property type="molecule type" value="Genomic_DNA"/>
</dbReference>
<evidence type="ECO:0000313" key="2">
    <source>
        <dbReference type="Proteomes" id="UP000812270"/>
    </source>
</evidence>
<comment type="caution">
    <text evidence="1">The sequence shown here is derived from an EMBL/GenBank/DDBJ whole genome shotgun (WGS) entry which is preliminary data.</text>
</comment>
<accession>A0A9E2S4R7</accession>
<reference evidence="1" key="1">
    <citation type="submission" date="2021-06" db="EMBL/GenBank/DDBJ databases">
        <authorList>
            <person name="Huq M.A."/>
        </authorList>
    </citation>
    <scope>NUCLEOTIDE SEQUENCE</scope>
    <source>
        <strain evidence="1">MAH-26</strain>
    </source>
</reference>
<protein>
    <submittedName>
        <fullName evidence="1">Uncharacterized protein</fullName>
    </submittedName>
</protein>
<dbReference type="RefSeq" id="WP_217790244.1">
    <property type="nucleotide sequence ID" value="NZ_JAHSPG010000002.1"/>
</dbReference>
<evidence type="ECO:0000313" key="1">
    <source>
        <dbReference type="EMBL" id="MBV4356618.1"/>
    </source>
</evidence>
<name>A0A9E2S4R7_9BACT</name>
<keyword evidence="2" id="KW-1185">Reference proteome</keyword>
<dbReference type="Proteomes" id="UP000812270">
    <property type="component" value="Unassembled WGS sequence"/>
</dbReference>